<dbReference type="Proteomes" id="UP000198569">
    <property type="component" value="Unassembled WGS sequence"/>
</dbReference>
<evidence type="ECO:0000313" key="1">
    <source>
        <dbReference type="EMBL" id="SDX75159.1"/>
    </source>
</evidence>
<dbReference type="EMBL" id="FNMV01000014">
    <property type="protein sequence ID" value="SDX75159.1"/>
    <property type="molecule type" value="Genomic_DNA"/>
</dbReference>
<dbReference type="STRING" id="229203.SAMN05444338_11478"/>
<protein>
    <submittedName>
        <fullName evidence="1">Uncharacterized protein</fullName>
    </submittedName>
</protein>
<sequence length="312" mass="36051">MQKMNYLQPDNIWKSFGVISDTDFIEKFVLKGKFHCLVPEKIVEDYKLVERLLFYSYFHYPLLDEAFSKSTRIFEASVTLKLEVVGLKKKEGFESLHSKLKRLEKYCSKDLHQQWLEAKEWRNSFAHREAGVLMGIILINALKHNLNMINSLFLEVSTIHEKENQHKMLLQQCEHLVNGLFILDDGNRKILICSARPYTTGIMKNSSKSLWVFIPITGNKEINESSDLPNALILTLEDLHISENGLSAIDSSTKQSISITVTDKFENFEKLVSHNLRLNALEVILPGISLEYIAKLKHSITKEIASFLYEDW</sequence>
<evidence type="ECO:0000313" key="2">
    <source>
        <dbReference type="Proteomes" id="UP000198569"/>
    </source>
</evidence>
<gene>
    <name evidence="1" type="ORF">SAMN05444338_11478</name>
</gene>
<name>A0A1H3EB96_9FLAO</name>
<reference evidence="2" key="1">
    <citation type="submission" date="2016-10" db="EMBL/GenBank/DDBJ databases">
        <authorList>
            <person name="Varghese N."/>
            <person name="Submissions S."/>
        </authorList>
    </citation>
    <scope>NUCLEOTIDE SEQUENCE [LARGE SCALE GENOMIC DNA]</scope>
    <source>
        <strain evidence="2">DSM 15718</strain>
    </source>
</reference>
<proteinExistence type="predicted"/>
<dbReference type="AlphaFoldDB" id="A0A1H3EB96"/>
<keyword evidence="2" id="KW-1185">Reference proteome</keyword>
<organism evidence="1 2">
    <name type="scientific">Flavobacterium degerlachei</name>
    <dbReference type="NCBI Taxonomy" id="229203"/>
    <lineage>
        <taxon>Bacteria</taxon>
        <taxon>Pseudomonadati</taxon>
        <taxon>Bacteroidota</taxon>
        <taxon>Flavobacteriia</taxon>
        <taxon>Flavobacteriales</taxon>
        <taxon>Flavobacteriaceae</taxon>
        <taxon>Flavobacterium</taxon>
    </lineage>
</organism>
<accession>A0A1H3EB96</accession>